<sequence>MAATETSSASSSVLRPLTRAQICAKLNLCLKKHSTANTPTKPSPAAVSHPPQKKRKCCLCDPTARPGRSFLCAVHRRLAKENIEILLLKAKRRRSGLNVKIGILGLKPKKRRRCCFTTSDSGLNLRKTVMMNSLAGIGSVEAEKCRKYLKESMVKPSSLRFRRVFRPRRTRFYALHDKDQV</sequence>
<keyword evidence="1" id="KW-1185">Reference proteome</keyword>
<dbReference type="GeneID" id="108815238"/>
<reference evidence="1" key="1">
    <citation type="journal article" date="2019" name="Database">
        <title>The radish genome database (RadishGD): an integrated information resource for radish genomics.</title>
        <authorList>
            <person name="Yu H.J."/>
            <person name="Baek S."/>
            <person name="Lee Y.J."/>
            <person name="Cho A."/>
            <person name="Mun J.H."/>
        </authorList>
    </citation>
    <scope>NUCLEOTIDE SEQUENCE [LARGE SCALE GENOMIC DNA]</scope>
    <source>
        <strain evidence="1">cv. WK10039</strain>
    </source>
</reference>
<proteinExistence type="predicted"/>
<dbReference type="OrthoDB" id="1100875at2759"/>
<accession>A0A6J0K7D5</accession>
<evidence type="ECO:0000313" key="1">
    <source>
        <dbReference type="Proteomes" id="UP000504610"/>
    </source>
</evidence>
<organism evidence="1 2">
    <name type="scientific">Raphanus sativus</name>
    <name type="common">Radish</name>
    <name type="synonym">Raphanus raphanistrum var. sativus</name>
    <dbReference type="NCBI Taxonomy" id="3726"/>
    <lineage>
        <taxon>Eukaryota</taxon>
        <taxon>Viridiplantae</taxon>
        <taxon>Streptophyta</taxon>
        <taxon>Embryophyta</taxon>
        <taxon>Tracheophyta</taxon>
        <taxon>Spermatophyta</taxon>
        <taxon>Magnoliopsida</taxon>
        <taxon>eudicotyledons</taxon>
        <taxon>Gunneridae</taxon>
        <taxon>Pentapetalae</taxon>
        <taxon>rosids</taxon>
        <taxon>malvids</taxon>
        <taxon>Brassicales</taxon>
        <taxon>Brassicaceae</taxon>
        <taxon>Brassiceae</taxon>
        <taxon>Raphanus</taxon>
    </lineage>
</organism>
<dbReference type="Proteomes" id="UP000504610">
    <property type="component" value="Chromosome 7"/>
</dbReference>
<protein>
    <submittedName>
        <fullName evidence="2">Uncharacterized protein LOC108815238</fullName>
    </submittedName>
</protein>
<name>A0A6J0K7D5_RAPSA</name>
<dbReference type="AlphaFoldDB" id="A0A6J0K7D5"/>
<evidence type="ECO:0000313" key="2">
    <source>
        <dbReference type="RefSeq" id="XP_018443386.1"/>
    </source>
</evidence>
<gene>
    <name evidence="2" type="primary">LOC108815238</name>
</gene>
<dbReference type="KEGG" id="rsz:108815238"/>
<dbReference type="RefSeq" id="XP_018443386.1">
    <property type="nucleotide sequence ID" value="XM_018587884.2"/>
</dbReference>
<reference evidence="2" key="2">
    <citation type="submission" date="2025-08" db="UniProtKB">
        <authorList>
            <consortium name="RefSeq"/>
        </authorList>
    </citation>
    <scope>IDENTIFICATION</scope>
    <source>
        <tissue evidence="2">Leaf</tissue>
    </source>
</reference>